<dbReference type="EMBL" id="JAHBMH010000044">
    <property type="protein sequence ID" value="KAK1936364.1"/>
    <property type="molecule type" value="Genomic_DNA"/>
</dbReference>
<keyword evidence="2" id="KW-1185">Reference proteome</keyword>
<dbReference type="Proteomes" id="UP001195914">
    <property type="component" value="Unassembled WGS sequence"/>
</dbReference>
<accession>A0AAD9GDE7</accession>
<evidence type="ECO:0000313" key="2">
    <source>
        <dbReference type="Proteomes" id="UP001195914"/>
    </source>
</evidence>
<protein>
    <submittedName>
        <fullName evidence="1">Uncharacterized protein</fullName>
    </submittedName>
</protein>
<reference evidence="1" key="2">
    <citation type="submission" date="2021-05" db="EMBL/GenBank/DDBJ databases">
        <authorList>
            <person name="Pain A."/>
        </authorList>
    </citation>
    <scope>NUCLEOTIDE SEQUENCE</scope>
    <source>
        <strain evidence="1">1802A</strain>
    </source>
</reference>
<dbReference type="AlphaFoldDB" id="A0AAD9GDE7"/>
<proteinExistence type="predicted"/>
<comment type="caution">
    <text evidence="1">The sequence shown here is derived from an EMBL/GenBank/DDBJ whole genome shotgun (WGS) entry which is preliminary data.</text>
</comment>
<reference evidence="1" key="1">
    <citation type="journal article" date="2014" name="Nucleic Acids Res.">
        <title>The evolutionary dynamics of variant antigen genes in Babesia reveal a history of genomic innovation underlying host-parasite interaction.</title>
        <authorList>
            <person name="Jackson A.P."/>
            <person name="Otto T.D."/>
            <person name="Darby A."/>
            <person name="Ramaprasad A."/>
            <person name="Xia D."/>
            <person name="Echaide I.E."/>
            <person name="Farber M."/>
            <person name="Gahlot S."/>
            <person name="Gamble J."/>
            <person name="Gupta D."/>
            <person name="Gupta Y."/>
            <person name="Jackson L."/>
            <person name="Malandrin L."/>
            <person name="Malas T.B."/>
            <person name="Moussa E."/>
            <person name="Nair M."/>
            <person name="Reid A.J."/>
            <person name="Sanders M."/>
            <person name="Sharma J."/>
            <person name="Tracey A."/>
            <person name="Quail M.A."/>
            <person name="Weir W."/>
            <person name="Wastling J.M."/>
            <person name="Hall N."/>
            <person name="Willadsen P."/>
            <person name="Lingelbach K."/>
            <person name="Shiels B."/>
            <person name="Tait A."/>
            <person name="Berriman M."/>
            <person name="Allred D.R."/>
            <person name="Pain A."/>
        </authorList>
    </citation>
    <scope>NUCLEOTIDE SEQUENCE</scope>
    <source>
        <strain evidence="1">1802A</strain>
    </source>
</reference>
<organism evidence="1 2">
    <name type="scientific">Babesia divergens</name>
    <dbReference type="NCBI Taxonomy" id="32595"/>
    <lineage>
        <taxon>Eukaryota</taxon>
        <taxon>Sar</taxon>
        <taxon>Alveolata</taxon>
        <taxon>Apicomplexa</taxon>
        <taxon>Aconoidasida</taxon>
        <taxon>Piroplasmida</taxon>
        <taxon>Babesiidae</taxon>
        <taxon>Babesia</taxon>
    </lineage>
</organism>
<sequence length="508" mass="56939">MLASIPRGVGCIHGSWTCWQRFFRHKSVASKVTGTAENVTRRMENLALEGSYNLPTVHDECVRFREASADMTPLQIIRVMCGMNAFTNIGFCNMELLITFGERIGDLCEHASPKRITHLLTLLKRMNITHPSVVDPLMAAMKRHLHNYVGELPDVILNTAHLGYDDEELVELFRTQVMLNFDDLGHGTIRCAEALSRFRNKTCDVSERLKVEFMPKIKELTLKQQLYLLAAFSRYSQTTECNKLIQAISSNLSSTSLSQEAISKFLTLQKSIGVVVPKLLDVVMNEMEVRMNDSEYVNSAFPYHFYTLCKLSKANTRTLRALLQRVADVGLVPTSATAKSQLLFAISSLMCGKKSTTVDDNLTQGLINHLESCHRQLRFQHQEELYEALVLNSKYSDLPPGLAHFVSSKIPSSIPRMSREETDQQLAAIGGINYMFLEKSDGKREVLICVNESDVLSVVTRGASILARPCKLHNARALESLLLGQGWGDKTPYISYRTSAALDGKLVL</sequence>
<gene>
    <name evidence="1" type="ORF">X943_002979</name>
</gene>
<name>A0AAD9GDE7_BABDI</name>
<evidence type="ECO:0000313" key="1">
    <source>
        <dbReference type="EMBL" id="KAK1936364.1"/>
    </source>
</evidence>